<gene>
    <name evidence="2" type="ORF">E2C01_064334</name>
</gene>
<sequence length="136" mass="15145">MLGLGVSVVVSVTGSTLVAELTENAEYTIVDTRATSPRSGRPLLWTPTLRARALAVHYCGHPRYEPALWPSTIVHTRALRVNTQSSRFDRLTRQFDIHISRATHPVNSAASPLGRSVNQRYPVLRMPLKGEIPYSR</sequence>
<evidence type="ECO:0000313" key="3">
    <source>
        <dbReference type="Proteomes" id="UP000324222"/>
    </source>
</evidence>
<keyword evidence="1" id="KW-0732">Signal</keyword>
<dbReference type="AlphaFoldDB" id="A0A5B7HJG8"/>
<name>A0A5B7HJG8_PORTR</name>
<evidence type="ECO:0000313" key="2">
    <source>
        <dbReference type="EMBL" id="MPC70096.1"/>
    </source>
</evidence>
<dbReference type="EMBL" id="VSRR010030520">
    <property type="protein sequence ID" value="MPC70096.1"/>
    <property type="molecule type" value="Genomic_DNA"/>
</dbReference>
<feature type="chain" id="PRO_5022862906" evidence="1">
    <location>
        <begin position="19"/>
        <end position="136"/>
    </location>
</feature>
<organism evidence="2 3">
    <name type="scientific">Portunus trituberculatus</name>
    <name type="common">Swimming crab</name>
    <name type="synonym">Neptunus trituberculatus</name>
    <dbReference type="NCBI Taxonomy" id="210409"/>
    <lineage>
        <taxon>Eukaryota</taxon>
        <taxon>Metazoa</taxon>
        <taxon>Ecdysozoa</taxon>
        <taxon>Arthropoda</taxon>
        <taxon>Crustacea</taxon>
        <taxon>Multicrustacea</taxon>
        <taxon>Malacostraca</taxon>
        <taxon>Eumalacostraca</taxon>
        <taxon>Eucarida</taxon>
        <taxon>Decapoda</taxon>
        <taxon>Pleocyemata</taxon>
        <taxon>Brachyura</taxon>
        <taxon>Eubrachyura</taxon>
        <taxon>Portunoidea</taxon>
        <taxon>Portunidae</taxon>
        <taxon>Portuninae</taxon>
        <taxon>Portunus</taxon>
    </lineage>
</organism>
<reference evidence="2 3" key="1">
    <citation type="submission" date="2019-05" db="EMBL/GenBank/DDBJ databases">
        <title>Another draft genome of Portunus trituberculatus and its Hox gene families provides insights of decapod evolution.</title>
        <authorList>
            <person name="Jeong J.-H."/>
            <person name="Song I."/>
            <person name="Kim S."/>
            <person name="Choi T."/>
            <person name="Kim D."/>
            <person name="Ryu S."/>
            <person name="Kim W."/>
        </authorList>
    </citation>
    <scope>NUCLEOTIDE SEQUENCE [LARGE SCALE GENOMIC DNA]</scope>
    <source>
        <tissue evidence="2">Muscle</tissue>
    </source>
</reference>
<proteinExistence type="predicted"/>
<accession>A0A5B7HJG8</accession>
<dbReference type="Proteomes" id="UP000324222">
    <property type="component" value="Unassembled WGS sequence"/>
</dbReference>
<protein>
    <submittedName>
        <fullName evidence="2">Uncharacterized protein</fullName>
    </submittedName>
</protein>
<evidence type="ECO:0000256" key="1">
    <source>
        <dbReference type="SAM" id="SignalP"/>
    </source>
</evidence>
<keyword evidence="3" id="KW-1185">Reference proteome</keyword>
<comment type="caution">
    <text evidence="2">The sequence shown here is derived from an EMBL/GenBank/DDBJ whole genome shotgun (WGS) entry which is preliminary data.</text>
</comment>
<feature type="signal peptide" evidence="1">
    <location>
        <begin position="1"/>
        <end position="18"/>
    </location>
</feature>